<dbReference type="InterPro" id="IPR047057">
    <property type="entry name" value="MerR_fam"/>
</dbReference>
<dbReference type="PANTHER" id="PTHR30204:SF97">
    <property type="entry name" value="MERR FAMILY REGULATORY PROTEIN"/>
    <property type="match status" value="1"/>
</dbReference>
<evidence type="ECO:0000313" key="4">
    <source>
        <dbReference type="Proteomes" id="UP000468687"/>
    </source>
</evidence>
<keyword evidence="4" id="KW-1185">Reference proteome</keyword>
<dbReference type="Gene3D" id="1.10.1660.10">
    <property type="match status" value="1"/>
</dbReference>
<dbReference type="PROSITE" id="PS50937">
    <property type="entry name" value="HTH_MERR_2"/>
    <property type="match status" value="1"/>
</dbReference>
<dbReference type="SUPFAM" id="SSF46955">
    <property type="entry name" value="Putative DNA-binding domain"/>
    <property type="match status" value="1"/>
</dbReference>
<name>A0A6P0HFT2_9ACTN</name>
<sequence>MAHPRSTDAGSTSVGDLAIGELSEATGVSVPTLRMWEQRHGFPIARRLPSGHRRYEAADIELVRQVLAHRRAGLRLDQSISRVQLAASPPTASVFAELRGVNVGLPVHRLSKGTLIAVSWAIEDEFMARAQRPHLYGAFQRAPFWERAEPRWTDLAQRAATTIVFADFAESDPPAQAGSVRRVGLPDDSPLRNEWAVVCDSDDLCIALSAWEIPGQAGVPDDRREFEAVWSLRPADVATAALVCATAAGESATVASEGALLRAVRPGPRVDAEWAAAEALFARMVAYVDRRQR</sequence>
<dbReference type="AlphaFoldDB" id="A0A6P0HFT2"/>
<accession>A0A6P0HFT2</accession>
<evidence type="ECO:0000313" key="3">
    <source>
        <dbReference type="EMBL" id="NEN77562.1"/>
    </source>
</evidence>
<dbReference type="PANTHER" id="PTHR30204">
    <property type="entry name" value="REDOX-CYCLING DRUG-SENSING TRANSCRIPTIONAL ACTIVATOR SOXR"/>
    <property type="match status" value="1"/>
</dbReference>
<dbReference type="InterPro" id="IPR019278">
    <property type="entry name" value="DICT_dom"/>
</dbReference>
<dbReference type="SMART" id="SM00422">
    <property type="entry name" value="HTH_MERR"/>
    <property type="match status" value="1"/>
</dbReference>
<evidence type="ECO:0000259" key="2">
    <source>
        <dbReference type="PROSITE" id="PS50937"/>
    </source>
</evidence>
<evidence type="ECO:0000256" key="1">
    <source>
        <dbReference type="ARBA" id="ARBA00023125"/>
    </source>
</evidence>
<dbReference type="GO" id="GO:0003677">
    <property type="term" value="F:DNA binding"/>
    <property type="evidence" value="ECO:0007669"/>
    <property type="project" value="UniProtKB-KW"/>
</dbReference>
<dbReference type="Proteomes" id="UP000468687">
    <property type="component" value="Unassembled WGS sequence"/>
</dbReference>
<dbReference type="EMBL" id="JAAGXA010000002">
    <property type="protein sequence ID" value="NEN77562.1"/>
    <property type="molecule type" value="Genomic_DNA"/>
</dbReference>
<reference evidence="3 4" key="1">
    <citation type="journal article" date="2014" name="Int. J. Syst. Evol. Microbiol.">
        <title>Nocardioides zeae sp. nov., isolated from the stem of Zea mays.</title>
        <authorList>
            <person name="Glaeser S.P."/>
            <person name="McInroy J.A."/>
            <person name="Busse H.J."/>
            <person name="Kampfer P."/>
        </authorList>
    </citation>
    <scope>NUCLEOTIDE SEQUENCE [LARGE SCALE GENOMIC DNA]</scope>
    <source>
        <strain evidence="3 4">JCM 30728</strain>
    </source>
</reference>
<keyword evidence="1" id="KW-0238">DNA-binding</keyword>
<organism evidence="3 4">
    <name type="scientific">Nocardioides zeae</name>
    <dbReference type="NCBI Taxonomy" id="1457234"/>
    <lineage>
        <taxon>Bacteria</taxon>
        <taxon>Bacillati</taxon>
        <taxon>Actinomycetota</taxon>
        <taxon>Actinomycetes</taxon>
        <taxon>Propionibacteriales</taxon>
        <taxon>Nocardioidaceae</taxon>
        <taxon>Nocardioides</taxon>
    </lineage>
</organism>
<protein>
    <submittedName>
        <fullName evidence="3">MerR family transcriptional regulator</fullName>
    </submittedName>
</protein>
<gene>
    <name evidence="3" type="ORF">G3T38_04650</name>
</gene>
<dbReference type="Pfam" id="PF10069">
    <property type="entry name" value="DICT"/>
    <property type="match status" value="1"/>
</dbReference>
<dbReference type="GO" id="GO:0003700">
    <property type="term" value="F:DNA-binding transcription factor activity"/>
    <property type="evidence" value="ECO:0007669"/>
    <property type="project" value="InterPro"/>
</dbReference>
<feature type="domain" description="HTH merR-type" evidence="2">
    <location>
        <begin position="16"/>
        <end position="86"/>
    </location>
</feature>
<dbReference type="RefSeq" id="WP_163770899.1">
    <property type="nucleotide sequence ID" value="NZ_JAAGXA010000002.1"/>
</dbReference>
<proteinExistence type="predicted"/>
<dbReference type="Pfam" id="PF13411">
    <property type="entry name" value="MerR_1"/>
    <property type="match status" value="1"/>
</dbReference>
<dbReference type="InterPro" id="IPR009061">
    <property type="entry name" value="DNA-bd_dom_put_sf"/>
</dbReference>
<comment type="caution">
    <text evidence="3">The sequence shown here is derived from an EMBL/GenBank/DDBJ whole genome shotgun (WGS) entry which is preliminary data.</text>
</comment>
<dbReference type="InterPro" id="IPR000551">
    <property type="entry name" value="MerR-type_HTH_dom"/>
</dbReference>